<dbReference type="InterPro" id="IPR027417">
    <property type="entry name" value="P-loop_NTPase"/>
</dbReference>
<accession>A0A0U1E0X3</accession>
<reference evidence="1 2" key="1">
    <citation type="submission" date="2015-03" db="EMBL/GenBank/DDBJ databases">
        <authorList>
            <person name="Murphy D."/>
        </authorList>
    </citation>
    <scope>NUCLEOTIDE SEQUENCE [LARGE SCALE GENOMIC DNA]</scope>
    <source>
        <strain evidence="1 2">D16</strain>
    </source>
</reference>
<evidence type="ECO:0000313" key="2">
    <source>
        <dbReference type="Proteomes" id="UP000182227"/>
    </source>
</evidence>
<dbReference type="AlphaFoldDB" id="A0A0U1E0X3"/>
<name>A0A0U1E0X3_9MYCO</name>
<dbReference type="EMBL" id="CTEF01000009">
    <property type="protein sequence ID" value="CQD25106.1"/>
    <property type="molecule type" value="Genomic_DNA"/>
</dbReference>
<proteinExistence type="predicted"/>
<evidence type="ECO:0000313" key="1">
    <source>
        <dbReference type="EMBL" id="CQD25106.1"/>
    </source>
</evidence>
<sequence length="92" mass="10489">MLGEGFDHPRLSVAAIFRPFRSLAPYIQFVGRVMRVVQEAAPEHPDNQGHIVSHVGLNNDARWSEFRELDLDDQALVHGTFGQQICPQRCEY</sequence>
<dbReference type="Proteomes" id="UP000182227">
    <property type="component" value="Unassembled WGS sequence"/>
</dbReference>
<organism evidence="1 2">
    <name type="scientific">Mycolicibacterium conceptionense</name>
    <dbReference type="NCBI Taxonomy" id="451644"/>
    <lineage>
        <taxon>Bacteria</taxon>
        <taxon>Bacillati</taxon>
        <taxon>Actinomycetota</taxon>
        <taxon>Actinomycetes</taxon>
        <taxon>Mycobacteriales</taxon>
        <taxon>Mycobacteriaceae</taxon>
        <taxon>Mycolicibacterium</taxon>
    </lineage>
</organism>
<dbReference type="SUPFAM" id="SSF52540">
    <property type="entry name" value="P-loop containing nucleoside triphosphate hydrolases"/>
    <property type="match status" value="1"/>
</dbReference>
<gene>
    <name evidence="1" type="ORF">BN970_06904</name>
</gene>
<protein>
    <submittedName>
        <fullName evidence="1">Uncharacterized protein</fullName>
    </submittedName>
</protein>
<dbReference type="CDD" id="cd18785">
    <property type="entry name" value="SF2_C"/>
    <property type="match status" value="1"/>
</dbReference>
<dbReference type="Gene3D" id="3.40.50.300">
    <property type="entry name" value="P-loop containing nucleotide triphosphate hydrolases"/>
    <property type="match status" value="1"/>
</dbReference>